<reference evidence="2 3" key="1">
    <citation type="submission" date="2018-06" db="EMBL/GenBank/DDBJ databases">
        <title>Genomic Encyclopedia of Type Strains, Phase III (KMG-III): the genomes of soil and plant-associated and newly described type strains.</title>
        <authorList>
            <person name="Whitman W."/>
        </authorList>
    </citation>
    <scope>NUCLEOTIDE SEQUENCE [LARGE SCALE GENOMIC DNA]</scope>
    <source>
        <strain evidence="2 3">CECT 7732</strain>
    </source>
</reference>
<dbReference type="PROSITE" id="PS51071">
    <property type="entry name" value="HTH_RPIR"/>
    <property type="match status" value="1"/>
</dbReference>
<accession>A0A366CVC2</accession>
<gene>
    <name evidence="2" type="ORF">DFP76_108126</name>
</gene>
<proteinExistence type="predicted"/>
<dbReference type="SUPFAM" id="SSF53697">
    <property type="entry name" value="SIS domain"/>
    <property type="match status" value="1"/>
</dbReference>
<dbReference type="Pfam" id="PF01418">
    <property type="entry name" value="HTH_6"/>
    <property type="match status" value="1"/>
</dbReference>
<evidence type="ECO:0000313" key="3">
    <source>
        <dbReference type="Proteomes" id="UP000252086"/>
    </source>
</evidence>
<dbReference type="GO" id="GO:0003700">
    <property type="term" value="F:DNA-binding transcription factor activity"/>
    <property type="evidence" value="ECO:0007669"/>
    <property type="project" value="InterPro"/>
</dbReference>
<dbReference type="GO" id="GO:1901135">
    <property type="term" value="P:carbohydrate derivative metabolic process"/>
    <property type="evidence" value="ECO:0007669"/>
    <property type="project" value="InterPro"/>
</dbReference>
<keyword evidence="3" id="KW-1185">Reference proteome</keyword>
<dbReference type="Proteomes" id="UP000252086">
    <property type="component" value="Unassembled WGS sequence"/>
</dbReference>
<dbReference type="Gene3D" id="1.10.10.10">
    <property type="entry name" value="Winged helix-like DNA-binding domain superfamily/Winged helix DNA-binding domain"/>
    <property type="match status" value="1"/>
</dbReference>
<dbReference type="EMBL" id="QNRF01000008">
    <property type="protein sequence ID" value="RBO80263.1"/>
    <property type="molecule type" value="Genomic_DNA"/>
</dbReference>
<protein>
    <submittedName>
        <fullName evidence="2">RpiR family transcriptional regulator</fullName>
    </submittedName>
</protein>
<comment type="caution">
    <text evidence="2">The sequence shown here is derived from an EMBL/GenBank/DDBJ whole genome shotgun (WGS) entry which is preliminary data.</text>
</comment>
<sequence>MTAKQDVLSLIEKNYPSLSSSARAIANYLQQHPLAIVSQTSAEIADNTNTSKATVSRFFRQLGYDSHQSAKQAQLALRESGVPIFTQGTSLDQTEQELKNLSLTFDGLRPETLNDISASLANASRVTLIGFRNAYPLALHFRQQLQQVRHSVRLLPQPGQTLGEDLQDILEDEVIVLLGFRRRTRQFKQIVDLLEGRSTVLITDPTGQIYNQQVSHVLLCHLGNESPFDSYAAPMSLISMLCNRVYACLGDEARKQTKEIASLYETLNELEP</sequence>
<dbReference type="RefSeq" id="WP_063333711.1">
    <property type="nucleotide sequence ID" value="NZ_QNRF01000008.1"/>
</dbReference>
<dbReference type="InterPro" id="IPR001347">
    <property type="entry name" value="SIS_dom"/>
</dbReference>
<feature type="domain" description="HTH rpiR-type" evidence="1">
    <location>
        <begin position="5"/>
        <end position="81"/>
    </location>
</feature>
<dbReference type="AlphaFoldDB" id="A0A366CVC2"/>
<dbReference type="InterPro" id="IPR009057">
    <property type="entry name" value="Homeodomain-like_sf"/>
</dbReference>
<dbReference type="PANTHER" id="PTHR30514:SF18">
    <property type="entry name" value="RPIR-FAMILY TRANSCRIPTIONAL REGULATOR"/>
    <property type="match status" value="1"/>
</dbReference>
<organism evidence="2 3">
    <name type="scientific">Marinomonas aquiplantarum</name>
    <dbReference type="NCBI Taxonomy" id="491951"/>
    <lineage>
        <taxon>Bacteria</taxon>
        <taxon>Pseudomonadati</taxon>
        <taxon>Pseudomonadota</taxon>
        <taxon>Gammaproteobacteria</taxon>
        <taxon>Oceanospirillales</taxon>
        <taxon>Oceanospirillaceae</taxon>
        <taxon>Marinomonas</taxon>
    </lineage>
</organism>
<dbReference type="SUPFAM" id="SSF46689">
    <property type="entry name" value="Homeodomain-like"/>
    <property type="match status" value="1"/>
</dbReference>
<name>A0A366CVC2_9GAMM</name>
<dbReference type="InterPro" id="IPR036388">
    <property type="entry name" value="WH-like_DNA-bd_sf"/>
</dbReference>
<dbReference type="Gene3D" id="3.40.50.10490">
    <property type="entry name" value="Glucose-6-phosphate isomerase like protein, domain 1"/>
    <property type="match status" value="1"/>
</dbReference>
<dbReference type="InterPro" id="IPR000281">
    <property type="entry name" value="HTH_RpiR"/>
</dbReference>
<dbReference type="OrthoDB" id="3237351at2"/>
<evidence type="ECO:0000259" key="1">
    <source>
        <dbReference type="PROSITE" id="PS51071"/>
    </source>
</evidence>
<dbReference type="GO" id="GO:0003677">
    <property type="term" value="F:DNA binding"/>
    <property type="evidence" value="ECO:0007669"/>
    <property type="project" value="InterPro"/>
</dbReference>
<dbReference type="PANTHER" id="PTHR30514">
    <property type="entry name" value="GLUCOKINASE"/>
    <property type="match status" value="1"/>
</dbReference>
<dbReference type="InterPro" id="IPR047640">
    <property type="entry name" value="RpiR-like"/>
</dbReference>
<dbReference type="Pfam" id="PF01380">
    <property type="entry name" value="SIS"/>
    <property type="match status" value="1"/>
</dbReference>
<evidence type="ECO:0000313" key="2">
    <source>
        <dbReference type="EMBL" id="RBO80263.1"/>
    </source>
</evidence>
<dbReference type="GO" id="GO:0097367">
    <property type="term" value="F:carbohydrate derivative binding"/>
    <property type="evidence" value="ECO:0007669"/>
    <property type="project" value="InterPro"/>
</dbReference>
<dbReference type="InterPro" id="IPR046348">
    <property type="entry name" value="SIS_dom_sf"/>
</dbReference>